<dbReference type="EMBL" id="WKKZ01000170">
    <property type="protein sequence ID" value="MSE05232.1"/>
    <property type="molecule type" value="Genomic_DNA"/>
</dbReference>
<gene>
    <name evidence="1" type="ORF">GKC34_05205</name>
</gene>
<proteinExistence type="predicted"/>
<dbReference type="RefSeq" id="WP_178847203.1">
    <property type="nucleotide sequence ID" value="NZ_JACBGJ010000004.1"/>
</dbReference>
<protein>
    <recommendedName>
        <fullName evidence="3">Phage protein</fullName>
    </recommendedName>
</protein>
<evidence type="ECO:0000313" key="1">
    <source>
        <dbReference type="EMBL" id="MSE05232.1"/>
    </source>
</evidence>
<accession>A0A6A8LQM5</accession>
<dbReference type="Proteomes" id="UP000437575">
    <property type="component" value="Unassembled WGS sequence"/>
</dbReference>
<name>A0A6A8LQM5_9LACO</name>
<evidence type="ECO:0000313" key="2">
    <source>
        <dbReference type="Proteomes" id="UP000437575"/>
    </source>
</evidence>
<dbReference type="AlphaFoldDB" id="A0A6A8LQM5"/>
<sequence length="112" mass="12722">MTETKKTTKTTKKVAPQTIDRLSGNEVFKYTDKNGYEYEYTLQFPGVVKTWEMIDNATMENGQLAKSILANEYIENVVVEPAGLTLDDFDNRPGLNELYNAIDLFLGKKMSD</sequence>
<comment type="caution">
    <text evidence="1">The sequence shown here is derived from an EMBL/GenBank/DDBJ whole genome shotgun (WGS) entry which is preliminary data.</text>
</comment>
<evidence type="ECO:0008006" key="3">
    <source>
        <dbReference type="Google" id="ProtNLM"/>
    </source>
</evidence>
<reference evidence="1 2" key="1">
    <citation type="submission" date="2019-11" db="EMBL/GenBank/DDBJ databases">
        <title>Draft Genome Sequence of Plant Growth-Promoting Rhizosphere-Associated Bacteria.</title>
        <authorList>
            <person name="Vasilyev I.Y."/>
            <person name="Radchenko V."/>
            <person name="Ilnitskaya E.V."/>
        </authorList>
    </citation>
    <scope>NUCLEOTIDE SEQUENCE [LARGE SCALE GENOMIC DNA]</scope>
    <source>
        <strain evidence="1 2">VRA_1sq_f</strain>
    </source>
</reference>
<organism evidence="1 2">
    <name type="scientific">Ligilactobacillus salivarius</name>
    <dbReference type="NCBI Taxonomy" id="1624"/>
    <lineage>
        <taxon>Bacteria</taxon>
        <taxon>Bacillati</taxon>
        <taxon>Bacillota</taxon>
        <taxon>Bacilli</taxon>
        <taxon>Lactobacillales</taxon>
        <taxon>Lactobacillaceae</taxon>
        <taxon>Ligilactobacillus</taxon>
    </lineage>
</organism>